<evidence type="ECO:0000259" key="13">
    <source>
        <dbReference type="Pfam" id="PF04987"/>
    </source>
</evidence>
<dbReference type="PANTHER" id="PTHR12250">
    <property type="entry name" value="PHOSPHATIDYLINOSITOL GLYCAN, CLASS N"/>
    <property type="match status" value="1"/>
</dbReference>
<evidence type="ECO:0000256" key="5">
    <source>
        <dbReference type="ARBA" id="ARBA00022502"/>
    </source>
</evidence>
<keyword evidence="11" id="KW-0325">Glycoprotein</keyword>
<dbReference type="InterPro" id="IPR037671">
    <property type="entry name" value="PIGN_N"/>
</dbReference>
<feature type="transmembrane region" description="Helical" evidence="12">
    <location>
        <begin position="495"/>
        <end position="518"/>
    </location>
</feature>
<dbReference type="AlphaFoldDB" id="A0A0N4UDX5"/>
<keyword evidence="10 12" id="KW-0472">Membrane</keyword>
<dbReference type="GO" id="GO:0005789">
    <property type="term" value="C:endoplasmic reticulum membrane"/>
    <property type="evidence" value="ECO:0007669"/>
    <property type="project" value="UniProtKB-SubCell"/>
</dbReference>
<dbReference type="Proteomes" id="UP000038040">
    <property type="component" value="Unplaced"/>
</dbReference>
<accession>A0A0N4UDX5</accession>
<comment type="similarity">
    <text evidence="3 12">Belongs to the PIGG/PIGN/PIGO family. PIGN subfamily.</text>
</comment>
<dbReference type="Pfam" id="PF01663">
    <property type="entry name" value="Phosphodiest"/>
    <property type="match status" value="1"/>
</dbReference>
<gene>
    <name evidence="14" type="ORF">DME_LOCUS9293</name>
</gene>
<keyword evidence="9 12" id="KW-1133">Transmembrane helix</keyword>
<evidence type="ECO:0000256" key="10">
    <source>
        <dbReference type="ARBA" id="ARBA00023136"/>
    </source>
</evidence>
<dbReference type="UniPathway" id="UPA00196"/>
<comment type="caution">
    <text evidence="12">Lacks conserved residue(s) required for the propagation of feature annotation.</text>
</comment>
<dbReference type="InterPro" id="IPR002591">
    <property type="entry name" value="Phosphodiest/P_Trfase"/>
</dbReference>
<keyword evidence="6 12" id="KW-0808">Transferase</keyword>
<feature type="transmembrane region" description="Helical" evidence="12">
    <location>
        <begin position="628"/>
        <end position="651"/>
    </location>
</feature>
<evidence type="ECO:0000256" key="2">
    <source>
        <dbReference type="ARBA" id="ARBA00004687"/>
    </source>
</evidence>
<evidence type="ECO:0000256" key="4">
    <source>
        <dbReference type="ARBA" id="ARBA00020831"/>
    </source>
</evidence>
<feature type="transmembrane region" description="Helical" evidence="12">
    <location>
        <begin position="455"/>
        <end position="475"/>
    </location>
</feature>
<evidence type="ECO:0000256" key="9">
    <source>
        <dbReference type="ARBA" id="ARBA00022989"/>
    </source>
</evidence>
<feature type="transmembrane region" description="Helical" evidence="12">
    <location>
        <begin position="596"/>
        <end position="621"/>
    </location>
</feature>
<dbReference type="Proteomes" id="UP000274756">
    <property type="component" value="Unassembled WGS sequence"/>
</dbReference>
<dbReference type="STRING" id="318479.A0A0N4UDX5"/>
<evidence type="ECO:0000256" key="8">
    <source>
        <dbReference type="ARBA" id="ARBA00022824"/>
    </source>
</evidence>
<evidence type="ECO:0000256" key="6">
    <source>
        <dbReference type="ARBA" id="ARBA00022679"/>
    </source>
</evidence>
<dbReference type="Gene3D" id="3.40.720.10">
    <property type="entry name" value="Alkaline Phosphatase, subunit A"/>
    <property type="match status" value="1"/>
</dbReference>
<dbReference type="GO" id="GO:0006506">
    <property type="term" value="P:GPI anchor biosynthetic process"/>
    <property type="evidence" value="ECO:0007669"/>
    <property type="project" value="UniProtKB-UniPathway"/>
</dbReference>
<protein>
    <recommendedName>
        <fullName evidence="4 12">GPI ethanolamine phosphate transferase 1</fullName>
        <ecNumber evidence="12">2.-.-.-</ecNumber>
    </recommendedName>
</protein>
<organism evidence="15 17">
    <name type="scientific">Dracunculus medinensis</name>
    <name type="common">Guinea worm</name>
    <dbReference type="NCBI Taxonomy" id="318479"/>
    <lineage>
        <taxon>Eukaryota</taxon>
        <taxon>Metazoa</taxon>
        <taxon>Ecdysozoa</taxon>
        <taxon>Nematoda</taxon>
        <taxon>Chromadorea</taxon>
        <taxon>Rhabditida</taxon>
        <taxon>Spirurina</taxon>
        <taxon>Dracunculoidea</taxon>
        <taxon>Dracunculidae</taxon>
        <taxon>Dracunculus</taxon>
    </lineage>
</organism>
<feature type="transmembrane region" description="Helical" evidence="12">
    <location>
        <begin position="558"/>
        <end position="576"/>
    </location>
</feature>
<feature type="domain" description="GPI ethanolamine phosphate transferase 1 C-terminal" evidence="13">
    <location>
        <begin position="373"/>
        <end position="655"/>
    </location>
</feature>
<reference evidence="14 16" key="2">
    <citation type="submission" date="2018-11" db="EMBL/GenBank/DDBJ databases">
        <authorList>
            <consortium name="Pathogen Informatics"/>
        </authorList>
    </citation>
    <scope>NUCLEOTIDE SEQUENCE [LARGE SCALE GENOMIC DNA]</scope>
</reference>
<evidence type="ECO:0000313" key="16">
    <source>
        <dbReference type="Proteomes" id="UP000274756"/>
    </source>
</evidence>
<name>A0A0N4UDX5_DRAME</name>
<dbReference type="InterPro" id="IPR017852">
    <property type="entry name" value="GPI_EtnP_transferase_1_C"/>
</dbReference>
<feature type="transmembrane region" description="Helical" evidence="12">
    <location>
        <begin position="663"/>
        <end position="691"/>
    </location>
</feature>
<dbReference type="EMBL" id="UYYG01001179">
    <property type="protein sequence ID" value="VDN59320.1"/>
    <property type="molecule type" value="Genomic_DNA"/>
</dbReference>
<feature type="transmembrane region" description="Helical" evidence="12">
    <location>
        <begin position="399"/>
        <end position="416"/>
    </location>
</feature>
<dbReference type="InterPro" id="IPR017850">
    <property type="entry name" value="Alkaline_phosphatase_core_sf"/>
</dbReference>
<keyword evidence="7 12" id="KW-0812">Transmembrane</keyword>
<evidence type="ECO:0000256" key="12">
    <source>
        <dbReference type="RuleBase" id="RU367138"/>
    </source>
</evidence>
<dbReference type="EC" id="2.-.-.-" evidence="12"/>
<reference evidence="17" key="1">
    <citation type="submission" date="2016-04" db="UniProtKB">
        <authorList>
            <consortium name="WormBaseParasite"/>
        </authorList>
    </citation>
    <scope>IDENTIFICATION</scope>
</reference>
<sequence length="703" mass="80154">MARFDAMISVELWLICLGFIVHIILLYSIFDIYYISPLVQNCKAYPITSGKGLASRVVIFTADGLRADTFFQNPEKSPFLHAIMKAQKACWGLSKSHVPTESRPGHVAIFAGFYEDVSAVARGWKMNPVQFDSLFNRSRRSWSWGSPDIVPIFTKGISSAASNVYSAELEDFHSKDAGILDRWVFDNVKELFKNASDILKENLSQDRVLFFLHLLALDTIGHGYKPHSEQYINNIKTVDNGIADIVEVDIAVFISALLGNAIPTNSVGKLPYTFLDASPKYIFQAAYANLMQAGFFQFRQLQPKTLSNIETMMERLIENKRYEAAAHICMKWIPVVRSGLLYFHRYDRFLSSIAISSLFFAWILLVYSAITRNILLLLCCFALAIFPQLPVVGRYPYPGLCVFTSFLNCFFMYFISSYPRFIDNATYYQIHSFLHGITVIILIFMDYVGRKQNSLLFIQLISWLLIPCTFILPLFAPKYIVGRLISWFSAISLPYSLLSVSYESFFLFIFFILLWIYIRIQFEFSNNNNYWTNMCFSTRKDFNNCGTSKVTLMTFKQALVLITLVETAFFGTGNIASLNSFNPSSLRCFISIFSPFTMAALLIFKIFLPCFAIAIVFAFIIHMKNASVANLSCLVLIISDAMAAIFFYRLVDDGSWLEIGMSISHYVLSMAISIIIFSTLHIAKYIVFLSINDIIKKKSKHFI</sequence>
<dbReference type="PANTHER" id="PTHR12250:SF0">
    <property type="entry name" value="GPI ETHANOLAMINE PHOSPHATE TRANSFERASE 1"/>
    <property type="match status" value="1"/>
</dbReference>
<feature type="transmembrane region" description="Helical" evidence="12">
    <location>
        <begin position="349"/>
        <end position="368"/>
    </location>
</feature>
<evidence type="ECO:0000313" key="14">
    <source>
        <dbReference type="EMBL" id="VDN59320.1"/>
    </source>
</evidence>
<dbReference type="GO" id="GO:0051377">
    <property type="term" value="F:mannose-ethanolamine phosphotransferase activity"/>
    <property type="evidence" value="ECO:0007669"/>
    <property type="project" value="UniProtKB-UniRule"/>
</dbReference>
<keyword evidence="5 12" id="KW-0337">GPI-anchor biosynthesis</keyword>
<dbReference type="OrthoDB" id="2748310at2759"/>
<feature type="transmembrane region" description="Helical" evidence="12">
    <location>
        <begin position="12"/>
        <end position="35"/>
    </location>
</feature>
<dbReference type="CDD" id="cd16020">
    <property type="entry name" value="GPI_EPT_1"/>
    <property type="match status" value="1"/>
</dbReference>
<feature type="transmembrane region" description="Helical" evidence="12">
    <location>
        <begin position="374"/>
        <end position="392"/>
    </location>
</feature>
<comment type="function">
    <text evidence="12">Ethanolamine phosphate transferase involved in glycosylphosphatidylinositol-anchor biosynthesis. Transfers ethanolamine phosphate to the first alpha-1,4-linked mannose of the glycosylphosphatidylinositol precursor of GPI-anchor.</text>
</comment>
<evidence type="ECO:0000313" key="17">
    <source>
        <dbReference type="WBParaSite" id="DME_0000555201-mRNA-1"/>
    </source>
</evidence>
<evidence type="ECO:0000256" key="11">
    <source>
        <dbReference type="ARBA" id="ARBA00023180"/>
    </source>
</evidence>
<keyword evidence="16" id="KW-1185">Reference proteome</keyword>
<dbReference type="InterPro" id="IPR007070">
    <property type="entry name" value="GPI_EtnP_transferase_1"/>
</dbReference>
<proteinExistence type="inferred from homology"/>
<comment type="subcellular location">
    <subcellularLocation>
        <location evidence="1 12">Endoplasmic reticulum membrane</location>
        <topology evidence="1 12">Multi-pass membrane protein</topology>
    </subcellularLocation>
</comment>
<evidence type="ECO:0000313" key="15">
    <source>
        <dbReference type="Proteomes" id="UP000038040"/>
    </source>
</evidence>
<dbReference type="SUPFAM" id="SSF53649">
    <property type="entry name" value="Alkaline phosphatase-like"/>
    <property type="match status" value="1"/>
</dbReference>
<evidence type="ECO:0000256" key="7">
    <source>
        <dbReference type="ARBA" id="ARBA00022692"/>
    </source>
</evidence>
<dbReference type="WBParaSite" id="DME_0000555201-mRNA-1">
    <property type="protein sequence ID" value="DME_0000555201-mRNA-1"/>
    <property type="gene ID" value="DME_0000555201"/>
</dbReference>
<evidence type="ECO:0000256" key="1">
    <source>
        <dbReference type="ARBA" id="ARBA00004477"/>
    </source>
</evidence>
<evidence type="ECO:0000256" key="3">
    <source>
        <dbReference type="ARBA" id="ARBA00008400"/>
    </source>
</evidence>
<comment type="pathway">
    <text evidence="2 12">Glycolipid biosynthesis; glycosylphosphatidylinositol-anchor biosynthesis.</text>
</comment>
<keyword evidence="8 12" id="KW-0256">Endoplasmic reticulum</keyword>
<dbReference type="Pfam" id="PF04987">
    <property type="entry name" value="PigN"/>
    <property type="match status" value="1"/>
</dbReference>